<dbReference type="InterPro" id="IPR002942">
    <property type="entry name" value="S4_RNA-bd"/>
</dbReference>
<feature type="domain" description="RNA-binding S4" evidence="6">
    <location>
        <begin position="13"/>
        <end position="78"/>
    </location>
</feature>
<evidence type="ECO:0000256" key="5">
    <source>
        <dbReference type="RuleBase" id="RU362028"/>
    </source>
</evidence>
<dbReference type="InterPro" id="IPR006225">
    <property type="entry name" value="PsdUridine_synth_RluC/D"/>
</dbReference>
<keyword evidence="3 5" id="KW-0413">Isomerase</keyword>
<comment type="caution">
    <text evidence="7">The sequence shown here is derived from an EMBL/GenBank/DDBJ whole genome shotgun (WGS) entry which is preliminary data.</text>
</comment>
<proteinExistence type="inferred from homology"/>
<reference evidence="7 8" key="1">
    <citation type="submission" date="2023-07" db="EMBL/GenBank/DDBJ databases">
        <title>Genomic Encyclopedia of Type Strains, Phase IV (KMG-IV): sequencing the most valuable type-strain genomes for metagenomic binning, comparative biology and taxonomic classification.</title>
        <authorList>
            <person name="Goeker M."/>
        </authorList>
    </citation>
    <scope>NUCLEOTIDE SEQUENCE [LARGE SCALE GENOMIC DNA]</scope>
    <source>
        <strain evidence="7 8">DSM 22616</strain>
    </source>
</reference>
<dbReference type="PROSITE" id="PS50889">
    <property type="entry name" value="S4"/>
    <property type="match status" value="1"/>
</dbReference>
<comment type="catalytic activity">
    <reaction evidence="1 5">
        <text>a uridine in RNA = a pseudouridine in RNA</text>
        <dbReference type="Rhea" id="RHEA:48348"/>
        <dbReference type="Rhea" id="RHEA-COMP:12068"/>
        <dbReference type="Rhea" id="RHEA-COMP:12069"/>
        <dbReference type="ChEBI" id="CHEBI:65314"/>
        <dbReference type="ChEBI" id="CHEBI:65315"/>
    </reaction>
</comment>
<gene>
    <name evidence="7" type="ORF">J2S72_001447</name>
</gene>
<dbReference type="GO" id="GO:0160141">
    <property type="term" value="F:23S rRNA pseudouridine(955/2504/2580) synthase activity"/>
    <property type="evidence" value="ECO:0007669"/>
    <property type="project" value="UniProtKB-EC"/>
</dbReference>
<evidence type="ECO:0000256" key="4">
    <source>
        <dbReference type="PROSITE-ProRule" id="PRU00182"/>
    </source>
</evidence>
<organism evidence="7 8">
    <name type="scientific">Peptoniphilus koenoeneniae</name>
    <dbReference type="NCBI Taxonomy" id="507751"/>
    <lineage>
        <taxon>Bacteria</taxon>
        <taxon>Bacillati</taxon>
        <taxon>Bacillota</taxon>
        <taxon>Tissierellia</taxon>
        <taxon>Tissierellales</taxon>
        <taxon>Peptoniphilaceae</taxon>
        <taxon>Peptoniphilus</taxon>
    </lineage>
</organism>
<evidence type="ECO:0000256" key="1">
    <source>
        <dbReference type="ARBA" id="ARBA00000073"/>
    </source>
</evidence>
<dbReference type="CDD" id="cd02869">
    <property type="entry name" value="PseudoU_synth_RluA_like"/>
    <property type="match status" value="1"/>
</dbReference>
<dbReference type="PANTHER" id="PTHR21600:SF83">
    <property type="entry name" value="PSEUDOURIDYLATE SYNTHASE RPUSD4, MITOCHONDRIAL"/>
    <property type="match status" value="1"/>
</dbReference>
<dbReference type="NCBIfam" id="TIGR00005">
    <property type="entry name" value="rluA_subfam"/>
    <property type="match status" value="1"/>
</dbReference>
<sequence length="314" mass="37024">MKEIIIYKNDSNQRIDRFLNKFMPEASKTLIYKSLRKKNITLNGKKVSPEVFLEEGDKIQIYFSDQTIEKFRREEKRTFSSKPKIIYEDENIALINKNKGLLSHNDQKVFQKNALDMFVDYLIFKEEYNPRLEKSFRPAICNRLDRNTSGILIGAKNAEALREINFAIKNRHVDKFYLTLVKGKTPDFFEDRSYMVKDEKKNLVSIFDKEKENGKLIETHFKTLSYANGYSLLEVKLITGRTHQIRASLNHLGYKIVGDPKYGFADLNLRSQFLHNYKLVFHNLKALDYLNEREFICPLEDTYEKVLQKVGVNY</sequence>
<dbReference type="RefSeq" id="WP_036739686.1">
    <property type="nucleotide sequence ID" value="NZ_JAUSTN010000007.1"/>
</dbReference>
<keyword evidence="4" id="KW-0694">RNA-binding</keyword>
<dbReference type="PANTHER" id="PTHR21600">
    <property type="entry name" value="MITOCHONDRIAL RNA PSEUDOURIDINE SYNTHASE"/>
    <property type="match status" value="1"/>
</dbReference>
<dbReference type="Gene3D" id="3.10.290.10">
    <property type="entry name" value="RNA-binding S4 domain"/>
    <property type="match status" value="1"/>
</dbReference>
<dbReference type="Proteomes" id="UP001236559">
    <property type="component" value="Unassembled WGS sequence"/>
</dbReference>
<dbReference type="EMBL" id="JAUSTN010000007">
    <property type="protein sequence ID" value="MDQ0275420.1"/>
    <property type="molecule type" value="Genomic_DNA"/>
</dbReference>
<evidence type="ECO:0000313" key="7">
    <source>
        <dbReference type="EMBL" id="MDQ0275420.1"/>
    </source>
</evidence>
<dbReference type="CDD" id="cd00165">
    <property type="entry name" value="S4"/>
    <property type="match status" value="1"/>
</dbReference>
<dbReference type="PROSITE" id="PS01129">
    <property type="entry name" value="PSI_RLU"/>
    <property type="match status" value="1"/>
</dbReference>
<dbReference type="EC" id="5.4.99.-" evidence="5"/>
<comment type="similarity">
    <text evidence="2 5">Belongs to the pseudouridine synthase RluA family.</text>
</comment>
<dbReference type="InterPro" id="IPR006145">
    <property type="entry name" value="PsdUridine_synth_RsuA/RluA"/>
</dbReference>
<evidence type="ECO:0000313" key="8">
    <source>
        <dbReference type="Proteomes" id="UP001236559"/>
    </source>
</evidence>
<dbReference type="InterPro" id="IPR020103">
    <property type="entry name" value="PsdUridine_synth_cat_dom_sf"/>
</dbReference>
<dbReference type="InterPro" id="IPR036986">
    <property type="entry name" value="S4_RNA-bd_sf"/>
</dbReference>
<evidence type="ECO:0000256" key="2">
    <source>
        <dbReference type="ARBA" id="ARBA00010876"/>
    </source>
</evidence>
<accession>A0ABU0AZN1</accession>
<dbReference type="InterPro" id="IPR050188">
    <property type="entry name" value="RluA_PseudoU_synthase"/>
</dbReference>
<dbReference type="Gene3D" id="3.30.2350.10">
    <property type="entry name" value="Pseudouridine synthase"/>
    <property type="match status" value="1"/>
</dbReference>
<dbReference type="SUPFAM" id="SSF55174">
    <property type="entry name" value="Alpha-L RNA-binding motif"/>
    <property type="match status" value="1"/>
</dbReference>
<comment type="function">
    <text evidence="5">Responsible for synthesis of pseudouridine from uracil.</text>
</comment>
<name>A0ABU0AZN1_9FIRM</name>
<dbReference type="SUPFAM" id="SSF55120">
    <property type="entry name" value="Pseudouridine synthase"/>
    <property type="match status" value="1"/>
</dbReference>
<evidence type="ECO:0000256" key="3">
    <source>
        <dbReference type="ARBA" id="ARBA00023235"/>
    </source>
</evidence>
<protein>
    <recommendedName>
        <fullName evidence="5">Pseudouridine synthase</fullName>
        <ecNumber evidence="5">5.4.99.-</ecNumber>
    </recommendedName>
</protein>
<dbReference type="Pfam" id="PF00849">
    <property type="entry name" value="PseudoU_synth_2"/>
    <property type="match status" value="1"/>
</dbReference>
<dbReference type="SMART" id="SM00363">
    <property type="entry name" value="S4"/>
    <property type="match status" value="1"/>
</dbReference>
<evidence type="ECO:0000259" key="6">
    <source>
        <dbReference type="SMART" id="SM00363"/>
    </source>
</evidence>
<keyword evidence="8" id="KW-1185">Reference proteome</keyword>
<dbReference type="InterPro" id="IPR006224">
    <property type="entry name" value="PsdUridine_synth_RluA-like_CS"/>
</dbReference>